<protein>
    <submittedName>
        <fullName evidence="2">Uncharacterized protein</fullName>
    </submittedName>
</protein>
<evidence type="ECO:0000256" key="1">
    <source>
        <dbReference type="SAM" id="Phobius"/>
    </source>
</evidence>
<keyword evidence="3" id="KW-1185">Reference proteome</keyword>
<dbReference type="AlphaFoldDB" id="A0A3N5Y5S2"/>
<reference evidence="2 3" key="1">
    <citation type="submission" date="2018-11" db="EMBL/GenBank/DDBJ databases">
        <authorList>
            <person name="Ye M.-Q."/>
            <person name="Du Z.-J."/>
        </authorList>
    </citation>
    <scope>NUCLEOTIDE SEQUENCE [LARGE SCALE GENOMIC DNA]</scope>
    <source>
        <strain evidence="2 3">U0105</strain>
    </source>
</reference>
<dbReference type="EMBL" id="RPOK01000004">
    <property type="protein sequence ID" value="RPJ65609.1"/>
    <property type="molecule type" value="Genomic_DNA"/>
</dbReference>
<evidence type="ECO:0000313" key="3">
    <source>
        <dbReference type="Proteomes" id="UP000275281"/>
    </source>
</evidence>
<dbReference type="Proteomes" id="UP000275281">
    <property type="component" value="Unassembled WGS sequence"/>
</dbReference>
<name>A0A3N5Y5S2_9ALTE</name>
<dbReference type="RefSeq" id="WP_124028241.1">
    <property type="nucleotide sequence ID" value="NZ_JBHRSN010000007.1"/>
</dbReference>
<keyword evidence="1" id="KW-1133">Transmembrane helix</keyword>
<proteinExistence type="predicted"/>
<feature type="transmembrane region" description="Helical" evidence="1">
    <location>
        <begin position="6"/>
        <end position="23"/>
    </location>
</feature>
<keyword evidence="1" id="KW-0472">Membrane</keyword>
<evidence type="ECO:0000313" key="2">
    <source>
        <dbReference type="EMBL" id="RPJ65609.1"/>
    </source>
</evidence>
<comment type="caution">
    <text evidence="2">The sequence shown here is derived from an EMBL/GenBank/DDBJ whole genome shotgun (WGS) entry which is preliminary data.</text>
</comment>
<keyword evidence="1" id="KW-0812">Transmembrane</keyword>
<sequence>MGKLQQAIAFVVCGSIVFGLLFGRRFTQNLTVSDRFSIDNKGKVMRRSDAPFEASVLIPGRSKVSPWVLYLSIEHPATKVSSGMWILKGSVSDRSFRRLSRIIRTLSTHF</sequence>
<gene>
    <name evidence="2" type="ORF">DRW07_12340</name>
</gene>
<accession>A0A3N5Y5S2</accession>
<organism evidence="2 3">
    <name type="scientific">Alteromonas sediminis</name>
    <dbReference type="NCBI Taxonomy" id="2259342"/>
    <lineage>
        <taxon>Bacteria</taxon>
        <taxon>Pseudomonadati</taxon>
        <taxon>Pseudomonadota</taxon>
        <taxon>Gammaproteobacteria</taxon>
        <taxon>Alteromonadales</taxon>
        <taxon>Alteromonadaceae</taxon>
        <taxon>Alteromonas/Salinimonas group</taxon>
        <taxon>Alteromonas</taxon>
    </lineage>
</organism>